<name>A0ABQ2WHE3_9ALTE</name>
<proteinExistence type="predicted"/>
<sequence length="58" mass="6709">MTLSLNSIILNIVAALFFAVFFLLFSRKYKTTKEKVACVTTMTLFYFLALLLKDYFGK</sequence>
<organism evidence="2 3">
    <name type="scientific">Alishewanella tabrizica</name>
    <dbReference type="NCBI Taxonomy" id="671278"/>
    <lineage>
        <taxon>Bacteria</taxon>
        <taxon>Pseudomonadati</taxon>
        <taxon>Pseudomonadota</taxon>
        <taxon>Gammaproteobacteria</taxon>
        <taxon>Alteromonadales</taxon>
        <taxon>Alteromonadaceae</taxon>
        <taxon>Alishewanella</taxon>
    </lineage>
</organism>
<evidence type="ECO:0000256" key="1">
    <source>
        <dbReference type="SAM" id="Phobius"/>
    </source>
</evidence>
<evidence type="ECO:0000313" key="3">
    <source>
        <dbReference type="Proteomes" id="UP000634667"/>
    </source>
</evidence>
<gene>
    <name evidence="2" type="ORF">GCM10008111_10740</name>
</gene>
<keyword evidence="1" id="KW-0812">Transmembrane</keyword>
<dbReference type="EMBL" id="BMYR01000003">
    <property type="protein sequence ID" value="GGW56416.1"/>
    <property type="molecule type" value="Genomic_DNA"/>
</dbReference>
<feature type="transmembrane region" description="Helical" evidence="1">
    <location>
        <begin position="37"/>
        <end position="56"/>
    </location>
</feature>
<reference evidence="3" key="1">
    <citation type="journal article" date="2019" name="Int. J. Syst. Evol. Microbiol.">
        <title>The Global Catalogue of Microorganisms (GCM) 10K type strain sequencing project: providing services to taxonomists for standard genome sequencing and annotation.</title>
        <authorList>
            <consortium name="The Broad Institute Genomics Platform"/>
            <consortium name="The Broad Institute Genome Sequencing Center for Infectious Disease"/>
            <person name="Wu L."/>
            <person name="Ma J."/>
        </authorList>
    </citation>
    <scope>NUCLEOTIDE SEQUENCE [LARGE SCALE GENOMIC DNA]</scope>
    <source>
        <strain evidence="3">KCTC 23723</strain>
    </source>
</reference>
<accession>A0ABQ2WHE3</accession>
<dbReference type="RefSeq" id="WP_189481248.1">
    <property type="nucleotide sequence ID" value="NZ_BMYR01000003.1"/>
</dbReference>
<comment type="caution">
    <text evidence="2">The sequence shown here is derived from an EMBL/GenBank/DDBJ whole genome shotgun (WGS) entry which is preliminary data.</text>
</comment>
<feature type="transmembrane region" description="Helical" evidence="1">
    <location>
        <begin position="6"/>
        <end position="25"/>
    </location>
</feature>
<keyword evidence="3" id="KW-1185">Reference proteome</keyword>
<protein>
    <submittedName>
        <fullName evidence="2">Uncharacterized protein</fullName>
    </submittedName>
</protein>
<keyword evidence="1" id="KW-0472">Membrane</keyword>
<keyword evidence="1" id="KW-1133">Transmembrane helix</keyword>
<evidence type="ECO:0000313" key="2">
    <source>
        <dbReference type="EMBL" id="GGW56416.1"/>
    </source>
</evidence>
<dbReference type="Proteomes" id="UP000634667">
    <property type="component" value="Unassembled WGS sequence"/>
</dbReference>